<sequence>MKPYSHYIDALHDALTASGYFHGSEALLSGVTANAFRFQVDRRLTADSIHTYNWQAEHWLSADFLGIHNTVWCGYTDSPTFPLYKEAAWNAVMNASRLGRPSILWTGAFAVTEPERDVPGEADLLGSCPPYWCCQTFGDKLEVRMEELYRESLVQAVYLWERHDSVLPSDQYGCGKRAYDFMVHAFRSGDLERSGTATVVGWMLELKRYVLAYLQEIESHVPGLDPVIERYHQLTTVFEHMDAVLFKKETHEEKTFQLLAEAASEAKRIESDAMNRLKAMFREIIGSRHRNIGLR</sequence>
<gene>
    <name evidence="1" type="ORF">PAESOLCIP111_02003</name>
</gene>
<dbReference type="EMBL" id="CAJVAS010000006">
    <property type="protein sequence ID" value="CAG7617266.1"/>
    <property type="molecule type" value="Genomic_DNA"/>
</dbReference>
<protein>
    <submittedName>
        <fullName evidence="1">Uncharacterized protein</fullName>
    </submittedName>
</protein>
<evidence type="ECO:0000313" key="1">
    <source>
        <dbReference type="EMBL" id="CAG7617266.1"/>
    </source>
</evidence>
<reference evidence="1" key="1">
    <citation type="submission" date="2021-06" db="EMBL/GenBank/DDBJ databases">
        <authorList>
            <person name="Criscuolo A."/>
        </authorList>
    </citation>
    <scope>NUCLEOTIDE SEQUENCE</scope>
    <source>
        <strain evidence="1">CIP111600</strain>
    </source>
</reference>
<name>A0A916NHY7_9BACL</name>
<proteinExistence type="predicted"/>
<dbReference type="Proteomes" id="UP000693672">
    <property type="component" value="Unassembled WGS sequence"/>
</dbReference>
<dbReference type="RefSeq" id="WP_218091781.1">
    <property type="nucleotide sequence ID" value="NZ_CAJVAS010000006.1"/>
</dbReference>
<keyword evidence="2" id="KW-1185">Reference proteome</keyword>
<accession>A0A916NHY7</accession>
<dbReference type="AlphaFoldDB" id="A0A916NHY7"/>
<evidence type="ECO:0000313" key="2">
    <source>
        <dbReference type="Proteomes" id="UP000693672"/>
    </source>
</evidence>
<organism evidence="1 2">
    <name type="scientific">Paenibacillus solanacearum</name>
    <dbReference type="NCBI Taxonomy" id="2048548"/>
    <lineage>
        <taxon>Bacteria</taxon>
        <taxon>Bacillati</taxon>
        <taxon>Bacillota</taxon>
        <taxon>Bacilli</taxon>
        <taxon>Bacillales</taxon>
        <taxon>Paenibacillaceae</taxon>
        <taxon>Paenibacillus</taxon>
    </lineage>
</organism>
<comment type="caution">
    <text evidence="1">The sequence shown here is derived from an EMBL/GenBank/DDBJ whole genome shotgun (WGS) entry which is preliminary data.</text>
</comment>